<evidence type="ECO:0000256" key="1">
    <source>
        <dbReference type="ARBA" id="ARBA00022692"/>
    </source>
</evidence>
<feature type="transmembrane region" description="Helical" evidence="4">
    <location>
        <begin position="44"/>
        <end position="64"/>
    </location>
</feature>
<dbReference type="InterPro" id="IPR020846">
    <property type="entry name" value="MFS_dom"/>
</dbReference>
<feature type="transmembrane region" description="Helical" evidence="4">
    <location>
        <begin position="101"/>
        <end position="119"/>
    </location>
</feature>
<reference evidence="6 7" key="1">
    <citation type="submission" date="2016-10" db="EMBL/GenBank/DDBJ databases">
        <authorList>
            <person name="de Groot N.N."/>
        </authorList>
    </citation>
    <scope>NUCLEOTIDE SEQUENCE [LARGE SCALE GENOMIC DNA]</scope>
    <source>
        <strain evidence="6 7">AA1</strain>
    </source>
</reference>
<feature type="transmembrane region" description="Helical" evidence="4">
    <location>
        <begin position="245"/>
        <end position="268"/>
    </location>
</feature>
<feature type="transmembrane region" description="Helical" evidence="4">
    <location>
        <begin position="173"/>
        <end position="191"/>
    </location>
</feature>
<dbReference type="Proteomes" id="UP000198870">
    <property type="component" value="Unassembled WGS sequence"/>
</dbReference>
<feature type="domain" description="Major facilitator superfamily (MFS) profile" evidence="5">
    <location>
        <begin position="15"/>
        <end position="390"/>
    </location>
</feature>
<keyword evidence="3 4" id="KW-0472">Membrane</keyword>
<sequence>MSYDVDSNVKANVKIIFALTAIHFIGDFYTSFFSTMLPLYQEKMMLSMTQIGLLTGVVRFLAFIVQPTVGYLSDRYQTKLFALCGVLLTILFFPLSCIAHSFYLLVAVTALGAIGSSMFHPSITGMVPLYSGARKGVCLSVFNTGGTVAFGIGPLFISWYIHAFGFENTSYTLFMGIFCLICVYPLIPVPISEGFQDHGFLGSIKESLGGVWKAILLIWFVMVLRAIVGQSFYTFTSIMLYDRGYSLVSIGIVNSLLITSGAISGLAAGYLSDRIGYKIIFLITHTLMTPILLLFIRSSGHWVYPGAFIAGFFLFATMTLGVVMAQELAPKGRSMVSSLMMGLAFGLGGFFSPLVGKLADLYSIKTVLFYISFIPVLTVFIIFFFPERQTEMKDYTVCSN</sequence>
<keyword evidence="1 4" id="KW-0812">Transmembrane</keyword>
<dbReference type="AlphaFoldDB" id="A0A1G5HXP6"/>
<evidence type="ECO:0000256" key="4">
    <source>
        <dbReference type="SAM" id="Phobius"/>
    </source>
</evidence>
<dbReference type="OrthoDB" id="9770492at2"/>
<evidence type="ECO:0000256" key="3">
    <source>
        <dbReference type="ARBA" id="ARBA00023136"/>
    </source>
</evidence>
<dbReference type="GO" id="GO:0005886">
    <property type="term" value="C:plasma membrane"/>
    <property type="evidence" value="ECO:0007669"/>
    <property type="project" value="TreeGrafter"/>
</dbReference>
<feature type="transmembrane region" description="Helical" evidence="4">
    <location>
        <begin position="140"/>
        <end position="161"/>
    </location>
</feature>
<dbReference type="SUPFAM" id="SSF103473">
    <property type="entry name" value="MFS general substrate transporter"/>
    <property type="match status" value="1"/>
</dbReference>
<dbReference type="Pfam" id="PF07690">
    <property type="entry name" value="MFS_1"/>
    <property type="match status" value="1"/>
</dbReference>
<proteinExistence type="predicted"/>
<dbReference type="PANTHER" id="PTHR43129:SF1">
    <property type="entry name" value="FOSMIDOMYCIN RESISTANCE PROTEIN"/>
    <property type="match status" value="1"/>
</dbReference>
<feature type="transmembrane region" description="Helical" evidence="4">
    <location>
        <begin position="302"/>
        <end position="323"/>
    </location>
</feature>
<dbReference type="RefSeq" id="WP_092213021.1">
    <property type="nucleotide sequence ID" value="NZ_FMUX01000016.1"/>
</dbReference>
<evidence type="ECO:0000313" key="6">
    <source>
        <dbReference type="EMBL" id="SCY68471.1"/>
    </source>
</evidence>
<dbReference type="InterPro" id="IPR011701">
    <property type="entry name" value="MFS"/>
</dbReference>
<feature type="transmembrane region" description="Helical" evidence="4">
    <location>
        <begin position="275"/>
        <end position="296"/>
    </location>
</feature>
<dbReference type="PANTHER" id="PTHR43129">
    <property type="entry name" value="FOSMIDOMYCIN RESISTANCE PROTEIN"/>
    <property type="match status" value="1"/>
</dbReference>
<keyword evidence="2 4" id="KW-1133">Transmembrane helix</keyword>
<organism evidence="6 7">
    <name type="scientific">Desulfoluna spongiiphila</name>
    <dbReference type="NCBI Taxonomy" id="419481"/>
    <lineage>
        <taxon>Bacteria</taxon>
        <taxon>Pseudomonadati</taxon>
        <taxon>Thermodesulfobacteriota</taxon>
        <taxon>Desulfobacteria</taxon>
        <taxon>Desulfobacterales</taxon>
        <taxon>Desulfolunaceae</taxon>
        <taxon>Desulfoluna</taxon>
    </lineage>
</organism>
<dbReference type="InterPro" id="IPR036259">
    <property type="entry name" value="MFS_trans_sf"/>
</dbReference>
<dbReference type="CDD" id="cd17478">
    <property type="entry name" value="MFS_FsR"/>
    <property type="match status" value="1"/>
</dbReference>
<dbReference type="PROSITE" id="PS50850">
    <property type="entry name" value="MFS"/>
    <property type="match status" value="1"/>
</dbReference>
<feature type="transmembrane region" description="Helical" evidence="4">
    <location>
        <begin position="211"/>
        <end position="233"/>
    </location>
</feature>
<feature type="transmembrane region" description="Helical" evidence="4">
    <location>
        <begin position="367"/>
        <end position="385"/>
    </location>
</feature>
<feature type="transmembrane region" description="Helical" evidence="4">
    <location>
        <begin position="76"/>
        <end position="95"/>
    </location>
</feature>
<evidence type="ECO:0000256" key="2">
    <source>
        <dbReference type="ARBA" id="ARBA00022989"/>
    </source>
</evidence>
<dbReference type="GO" id="GO:0022857">
    <property type="term" value="F:transmembrane transporter activity"/>
    <property type="evidence" value="ECO:0007669"/>
    <property type="project" value="InterPro"/>
</dbReference>
<feature type="transmembrane region" description="Helical" evidence="4">
    <location>
        <begin position="335"/>
        <end position="355"/>
    </location>
</feature>
<accession>A0A1G5HXP6</accession>
<dbReference type="EMBL" id="FMUX01000016">
    <property type="protein sequence ID" value="SCY68471.1"/>
    <property type="molecule type" value="Genomic_DNA"/>
</dbReference>
<protein>
    <submittedName>
        <fullName evidence="6">MFS transporter, FSR family, fosmidomycin resistance protein</fullName>
    </submittedName>
</protein>
<evidence type="ECO:0000313" key="7">
    <source>
        <dbReference type="Proteomes" id="UP000198870"/>
    </source>
</evidence>
<name>A0A1G5HXP6_9BACT</name>
<evidence type="ECO:0000259" key="5">
    <source>
        <dbReference type="PROSITE" id="PS50850"/>
    </source>
</evidence>
<dbReference type="STRING" id="419481.SAMN05216233_11662"/>
<keyword evidence="7" id="KW-1185">Reference proteome</keyword>
<dbReference type="Gene3D" id="1.20.1250.20">
    <property type="entry name" value="MFS general substrate transporter like domains"/>
    <property type="match status" value="2"/>
</dbReference>
<feature type="transmembrane region" description="Helical" evidence="4">
    <location>
        <begin position="12"/>
        <end position="32"/>
    </location>
</feature>
<gene>
    <name evidence="6" type="ORF">SAMN05216233_11662</name>
</gene>